<dbReference type="EMBL" id="JACHMV010000001">
    <property type="protein sequence ID" value="MBB4774745.1"/>
    <property type="molecule type" value="Genomic_DNA"/>
</dbReference>
<proteinExistence type="predicted"/>
<organism evidence="2 3">
    <name type="scientific">Actinomadura livida</name>
    <dbReference type="NCBI Taxonomy" id="79909"/>
    <lineage>
        <taxon>Bacteria</taxon>
        <taxon>Bacillati</taxon>
        <taxon>Actinomycetota</taxon>
        <taxon>Actinomycetes</taxon>
        <taxon>Streptosporangiales</taxon>
        <taxon>Thermomonosporaceae</taxon>
        <taxon>Actinomadura</taxon>
    </lineage>
</organism>
<evidence type="ECO:0000259" key="1">
    <source>
        <dbReference type="Pfam" id="PF12728"/>
    </source>
</evidence>
<evidence type="ECO:0000313" key="3">
    <source>
        <dbReference type="Proteomes" id="UP000549343"/>
    </source>
</evidence>
<name>A0A7W7ICV0_9ACTN</name>
<dbReference type="AlphaFoldDB" id="A0A7W7ICV0"/>
<sequence length="53" mass="6359">MTVDDIAAIWRIPKGTVYRYAHQSQWRRYTLNRRVYYHPDDVMDTFDPPAQGS</sequence>
<comment type="caution">
    <text evidence="2">The sequence shown here is derived from an EMBL/GenBank/DDBJ whole genome shotgun (WGS) entry which is preliminary data.</text>
</comment>
<dbReference type="RefSeq" id="WP_207945471.1">
    <property type="nucleotide sequence ID" value="NZ_BAAAHD010000025.1"/>
</dbReference>
<reference evidence="2 3" key="1">
    <citation type="submission" date="2020-08" db="EMBL/GenBank/DDBJ databases">
        <title>Sequencing the genomes of 1000 actinobacteria strains.</title>
        <authorList>
            <person name="Klenk H.-P."/>
        </authorList>
    </citation>
    <scope>NUCLEOTIDE SEQUENCE [LARGE SCALE GENOMIC DNA]</scope>
    <source>
        <strain evidence="2 3">DSM 44772</strain>
    </source>
</reference>
<accession>A0A7W7ICV0</accession>
<gene>
    <name evidence="2" type="ORF">F4557_003163</name>
</gene>
<evidence type="ECO:0000313" key="2">
    <source>
        <dbReference type="EMBL" id="MBB4774745.1"/>
    </source>
</evidence>
<dbReference type="Proteomes" id="UP000549343">
    <property type="component" value="Unassembled WGS sequence"/>
</dbReference>
<dbReference type="Pfam" id="PF12728">
    <property type="entry name" value="HTH_17"/>
    <property type="match status" value="1"/>
</dbReference>
<dbReference type="InterPro" id="IPR041657">
    <property type="entry name" value="HTH_17"/>
</dbReference>
<protein>
    <recommendedName>
        <fullName evidence="1">Helix-turn-helix domain-containing protein</fullName>
    </recommendedName>
</protein>
<feature type="domain" description="Helix-turn-helix" evidence="1">
    <location>
        <begin position="1"/>
        <end position="43"/>
    </location>
</feature>